<name>A0A8S1J442_9CHLO</name>
<feature type="region of interest" description="Disordered" evidence="2">
    <location>
        <begin position="122"/>
        <end position="183"/>
    </location>
</feature>
<evidence type="ECO:0000313" key="6">
    <source>
        <dbReference type="Proteomes" id="UP000708148"/>
    </source>
</evidence>
<dbReference type="PROSITE" id="PS51257">
    <property type="entry name" value="PROKAR_LIPOPROTEIN"/>
    <property type="match status" value="1"/>
</dbReference>
<dbReference type="SUPFAM" id="SSF54106">
    <property type="entry name" value="LysM domain"/>
    <property type="match status" value="1"/>
</dbReference>
<dbReference type="PANTHER" id="PTHR31836">
    <property type="match status" value="1"/>
</dbReference>
<dbReference type="InterPro" id="IPR036779">
    <property type="entry name" value="LysM_dom_sf"/>
</dbReference>
<evidence type="ECO:0000313" key="5">
    <source>
        <dbReference type="EMBL" id="CAD7701854.1"/>
    </source>
</evidence>
<dbReference type="InterPro" id="IPR036908">
    <property type="entry name" value="RlpA-like_sf"/>
</dbReference>
<feature type="domain" description="LysM" evidence="4">
    <location>
        <begin position="47"/>
        <end position="94"/>
    </location>
</feature>
<dbReference type="PANTHER" id="PTHR31836:SF28">
    <property type="entry name" value="SRCR DOMAIN-CONTAINING PROTEIN-RELATED"/>
    <property type="match status" value="1"/>
</dbReference>
<feature type="compositionally biased region" description="Pro residues" evidence="2">
    <location>
        <begin position="133"/>
        <end position="148"/>
    </location>
</feature>
<reference evidence="5" key="1">
    <citation type="submission" date="2020-12" db="EMBL/GenBank/DDBJ databases">
        <authorList>
            <person name="Iha C."/>
        </authorList>
    </citation>
    <scope>NUCLEOTIDE SEQUENCE</scope>
</reference>
<keyword evidence="1 3" id="KW-0732">Signal</keyword>
<dbReference type="Pfam" id="PF01476">
    <property type="entry name" value="LysM"/>
    <property type="match status" value="1"/>
</dbReference>
<evidence type="ECO:0000256" key="3">
    <source>
        <dbReference type="SAM" id="SignalP"/>
    </source>
</evidence>
<proteinExistence type="predicted"/>
<dbReference type="Gene3D" id="3.10.350.10">
    <property type="entry name" value="LysM domain"/>
    <property type="match status" value="1"/>
</dbReference>
<sequence>MRIGVGPRPFCPFDLSLKMEGWRLSLALATVVAACLASARAQDTCQATYTVTPGDTSLYDIGAKLGVDYNLIHKANVIQIADPNKVYQGQVFNIPPCTGPLRDPVYPEFPWLVPQSPSPYYIAQPPHSGGTPVPTPTTPAPLPPPPAPTGGGSTGNCEFNPNLPFKPPQVLDGNGEPTYIGPEDTSLGYTCETAPYVGDATYYHQNGGYTACGNNDLNDQDMIAAISWQIYDRTDDGGNPNASKSCQRCAKVYGPLDPIIVRIKDKCGGCKPGDIDLSPRAFNILMGGPEVGRQPGVKWHYVDCAEGGF</sequence>
<feature type="chain" id="PRO_5035858132" description="LysM domain-containing protein" evidence="3">
    <location>
        <begin position="42"/>
        <end position="309"/>
    </location>
</feature>
<protein>
    <recommendedName>
        <fullName evidence="4">LysM domain-containing protein</fullName>
    </recommendedName>
</protein>
<dbReference type="SMART" id="SM00257">
    <property type="entry name" value="LysM"/>
    <property type="match status" value="1"/>
</dbReference>
<dbReference type="CDD" id="cd00118">
    <property type="entry name" value="LysM"/>
    <property type="match status" value="1"/>
</dbReference>
<dbReference type="Gene3D" id="2.40.40.10">
    <property type="entry name" value="RlpA-like domain"/>
    <property type="match status" value="1"/>
</dbReference>
<dbReference type="OrthoDB" id="9983485at2759"/>
<dbReference type="InterPro" id="IPR018392">
    <property type="entry name" value="LysM"/>
</dbReference>
<evidence type="ECO:0000256" key="1">
    <source>
        <dbReference type="ARBA" id="ARBA00022729"/>
    </source>
</evidence>
<keyword evidence="6" id="KW-1185">Reference proteome</keyword>
<feature type="signal peptide" evidence="3">
    <location>
        <begin position="1"/>
        <end position="41"/>
    </location>
</feature>
<dbReference type="AlphaFoldDB" id="A0A8S1J442"/>
<comment type="caution">
    <text evidence="5">The sequence shown here is derived from an EMBL/GenBank/DDBJ whole genome shotgun (WGS) entry which is preliminary data.</text>
</comment>
<dbReference type="PROSITE" id="PS51782">
    <property type="entry name" value="LYSM"/>
    <property type="match status" value="1"/>
</dbReference>
<evidence type="ECO:0000256" key="2">
    <source>
        <dbReference type="SAM" id="MobiDB-lite"/>
    </source>
</evidence>
<accession>A0A8S1J442</accession>
<dbReference type="EMBL" id="CAJHUC010001645">
    <property type="protein sequence ID" value="CAD7701854.1"/>
    <property type="molecule type" value="Genomic_DNA"/>
</dbReference>
<dbReference type="CDD" id="cd22191">
    <property type="entry name" value="DPBB_RlpA_EXP_N-like"/>
    <property type="match status" value="1"/>
</dbReference>
<evidence type="ECO:0000259" key="4">
    <source>
        <dbReference type="PROSITE" id="PS51782"/>
    </source>
</evidence>
<organism evidence="5 6">
    <name type="scientific">Ostreobium quekettii</name>
    <dbReference type="NCBI Taxonomy" id="121088"/>
    <lineage>
        <taxon>Eukaryota</taxon>
        <taxon>Viridiplantae</taxon>
        <taxon>Chlorophyta</taxon>
        <taxon>core chlorophytes</taxon>
        <taxon>Ulvophyceae</taxon>
        <taxon>TCBD clade</taxon>
        <taxon>Bryopsidales</taxon>
        <taxon>Ostreobineae</taxon>
        <taxon>Ostreobiaceae</taxon>
        <taxon>Ostreobium</taxon>
    </lineage>
</organism>
<gene>
    <name evidence="5" type="ORF">OSTQU699_LOCUS7211</name>
</gene>
<dbReference type="SUPFAM" id="SSF50685">
    <property type="entry name" value="Barwin-like endoglucanases"/>
    <property type="match status" value="1"/>
</dbReference>
<dbReference type="Proteomes" id="UP000708148">
    <property type="component" value="Unassembled WGS sequence"/>
</dbReference>
<dbReference type="InterPro" id="IPR051477">
    <property type="entry name" value="Expansin_CellWall"/>
</dbReference>